<accession>A0A1H7F4A1</accession>
<dbReference type="InterPro" id="IPR046348">
    <property type="entry name" value="SIS_dom_sf"/>
</dbReference>
<dbReference type="GO" id="GO:1901135">
    <property type="term" value="P:carbohydrate derivative metabolic process"/>
    <property type="evidence" value="ECO:0007669"/>
    <property type="project" value="InterPro"/>
</dbReference>
<dbReference type="InterPro" id="IPR001347">
    <property type="entry name" value="SIS_dom"/>
</dbReference>
<organism evidence="3 4">
    <name type="scientific">Maribacter orientalis</name>
    <dbReference type="NCBI Taxonomy" id="228957"/>
    <lineage>
        <taxon>Bacteria</taxon>
        <taxon>Pseudomonadati</taxon>
        <taxon>Bacteroidota</taxon>
        <taxon>Flavobacteriia</taxon>
        <taxon>Flavobacteriales</taxon>
        <taxon>Flavobacteriaceae</taxon>
        <taxon>Maribacter</taxon>
    </lineage>
</organism>
<dbReference type="EMBL" id="FNZN01000001">
    <property type="protein sequence ID" value="SEK20654.1"/>
    <property type="molecule type" value="Genomic_DNA"/>
</dbReference>
<protein>
    <submittedName>
        <fullName evidence="3">Galactosamine 6-phosphate isomerase AgaS</fullName>
    </submittedName>
</protein>
<evidence type="ECO:0000313" key="3">
    <source>
        <dbReference type="EMBL" id="SEK20654.1"/>
    </source>
</evidence>
<dbReference type="PANTHER" id="PTHR10937">
    <property type="entry name" value="GLUCOSAMINE--FRUCTOSE-6-PHOSPHATE AMINOTRANSFERASE, ISOMERIZING"/>
    <property type="match status" value="1"/>
</dbReference>
<dbReference type="RefSeq" id="WP_091618578.1">
    <property type="nucleotide sequence ID" value="NZ_FNZN01000001.1"/>
</dbReference>
<keyword evidence="4" id="KW-1185">Reference proteome</keyword>
<gene>
    <name evidence="3" type="ORF">SAMN04488008_10148</name>
</gene>
<dbReference type="AlphaFoldDB" id="A0A1H7F4A1"/>
<dbReference type="PANTHER" id="PTHR10937:SF4">
    <property type="entry name" value="GLUCOSAMINE-6-PHOSPHATE DEAMINASE"/>
    <property type="match status" value="1"/>
</dbReference>
<evidence type="ECO:0000259" key="2">
    <source>
        <dbReference type="PROSITE" id="PS51464"/>
    </source>
</evidence>
<name>A0A1H7F4A1_9FLAO</name>
<dbReference type="OrthoDB" id="9779207at2"/>
<dbReference type="Pfam" id="PF01380">
    <property type="entry name" value="SIS"/>
    <property type="match status" value="1"/>
</dbReference>
<dbReference type="STRING" id="228957.SAMN04488008_10148"/>
<keyword evidence="1" id="KW-0677">Repeat</keyword>
<proteinExistence type="predicted"/>
<evidence type="ECO:0000313" key="4">
    <source>
        <dbReference type="Proteomes" id="UP000198990"/>
    </source>
</evidence>
<keyword evidence="3" id="KW-0413">Isomerase</keyword>
<dbReference type="PROSITE" id="PS51464">
    <property type="entry name" value="SIS"/>
    <property type="match status" value="1"/>
</dbReference>
<dbReference type="Proteomes" id="UP000198990">
    <property type="component" value="Unassembled WGS sequence"/>
</dbReference>
<dbReference type="InterPro" id="IPR035466">
    <property type="entry name" value="GlmS/AgaS_SIS"/>
</dbReference>
<reference evidence="4" key="1">
    <citation type="submission" date="2016-10" db="EMBL/GenBank/DDBJ databases">
        <authorList>
            <person name="Varghese N."/>
            <person name="Submissions S."/>
        </authorList>
    </citation>
    <scope>NUCLEOTIDE SEQUENCE [LARGE SCALE GENOMIC DNA]</scope>
    <source>
        <strain evidence="4">DSM 16471</strain>
    </source>
</reference>
<dbReference type="GO" id="GO:0097367">
    <property type="term" value="F:carbohydrate derivative binding"/>
    <property type="evidence" value="ECO:0007669"/>
    <property type="project" value="InterPro"/>
</dbReference>
<dbReference type="CDD" id="cd05008">
    <property type="entry name" value="SIS_GlmS_GlmD_1"/>
    <property type="match status" value="1"/>
</dbReference>
<sequence>MKYLDIEASQLKVVGGFDTAKEIAEQPELWIKIFEKLVRDKERIAPFLNSVLKETKKIILTGAGTSAYIGHSVEGCIQRNTGITTVSIATTHIVSHPNDYLERETPTLLISFARSGNSPESIAVVKLADTYLNHCFHLIITCSEEGDLAKYSSKNKHMVFLLPPESNDKSLAMTGSYSGMLLTILLMSNFDKLDSKKEVVKAIVKYANQLLHKKLDQIRKIAQLDFTRAVFLGSGPLYGTAMESHLKLQELTDGLVICKNDSYLGFRHGPKAVVDENTLLVYYFSNNKKVLQYEIDLVQGMGVGKRPLKQIGITTREECIPFIDDLIVLDDDESIIIDDEYLSVCYIVLGQLLGFYKSLNLNLQPDSPSTTGAISRVVKGVKIY</sequence>
<dbReference type="Gene3D" id="3.40.50.10490">
    <property type="entry name" value="Glucose-6-phosphate isomerase like protein, domain 1"/>
    <property type="match status" value="2"/>
</dbReference>
<dbReference type="SUPFAM" id="SSF53697">
    <property type="entry name" value="SIS domain"/>
    <property type="match status" value="1"/>
</dbReference>
<feature type="domain" description="SIS" evidence="2">
    <location>
        <begin position="48"/>
        <end position="198"/>
    </location>
</feature>
<dbReference type="GO" id="GO:0016853">
    <property type="term" value="F:isomerase activity"/>
    <property type="evidence" value="ECO:0007669"/>
    <property type="project" value="UniProtKB-KW"/>
</dbReference>
<evidence type="ECO:0000256" key="1">
    <source>
        <dbReference type="ARBA" id="ARBA00022737"/>
    </source>
</evidence>